<keyword evidence="2" id="KW-1185">Reference proteome</keyword>
<comment type="caution">
    <text evidence="1">The sequence shown here is derived from an EMBL/GenBank/DDBJ whole genome shotgun (WGS) entry which is preliminary data.</text>
</comment>
<sequence length="79" mass="8188">MLIDCDTCEVRGRACGDCVVSFLTIPVRPGAAPVPDVPSGAQNTSEPVEMDADQLKAVANLAAGGLVAPLRLVERRRAG</sequence>
<dbReference type="RefSeq" id="WP_301127465.1">
    <property type="nucleotide sequence ID" value="NZ_JAUHPV010000003.1"/>
</dbReference>
<accession>A0ABT8G0M8</accession>
<reference evidence="1" key="1">
    <citation type="submission" date="2023-06" db="EMBL/GenBank/DDBJ databases">
        <title>SYSU T00b26.</title>
        <authorList>
            <person name="Gao L."/>
            <person name="Fang B.-Z."/>
            <person name="Li W.-J."/>
        </authorList>
    </citation>
    <scope>NUCLEOTIDE SEQUENCE</scope>
    <source>
        <strain evidence="1">SYSU T00b26</strain>
    </source>
</reference>
<name>A0ABT8G0M8_9MICO</name>
<evidence type="ECO:0000313" key="2">
    <source>
        <dbReference type="Proteomes" id="UP001172738"/>
    </source>
</evidence>
<gene>
    <name evidence="1" type="ORF">QQX04_06750</name>
</gene>
<protein>
    <submittedName>
        <fullName evidence="1">Uncharacterized protein</fullName>
    </submittedName>
</protein>
<organism evidence="1 2">
    <name type="scientific">Demequina zhanjiangensis</name>
    <dbReference type="NCBI Taxonomy" id="3051659"/>
    <lineage>
        <taxon>Bacteria</taxon>
        <taxon>Bacillati</taxon>
        <taxon>Actinomycetota</taxon>
        <taxon>Actinomycetes</taxon>
        <taxon>Micrococcales</taxon>
        <taxon>Demequinaceae</taxon>
        <taxon>Demequina</taxon>
    </lineage>
</organism>
<evidence type="ECO:0000313" key="1">
    <source>
        <dbReference type="EMBL" id="MDN4472691.1"/>
    </source>
</evidence>
<dbReference type="Proteomes" id="UP001172738">
    <property type="component" value="Unassembled WGS sequence"/>
</dbReference>
<dbReference type="EMBL" id="JAUHPV010000003">
    <property type="protein sequence ID" value="MDN4472691.1"/>
    <property type="molecule type" value="Genomic_DNA"/>
</dbReference>
<proteinExistence type="predicted"/>